<dbReference type="OrthoDB" id="5873957at2759"/>
<gene>
    <name evidence="1" type="primary">WBGene00277130</name>
</gene>
<proteinExistence type="predicted"/>
<dbReference type="AlphaFoldDB" id="A0A2A6CAV2"/>
<sequence>MISIFFTIQSPINTVHLQQISSQSEEMTWEQPEVDETLTYNRSEAYSPLVSLQTLMSVAIPLLALAGAIIVAVAAMHFCRRMCSREYEDECWEEEKQNVICEEVVISRPRSPGPESFRRNSAQAQYRLLIQSKFEREFGLAKTESKLVHADSRLTLRSV</sequence>
<reference evidence="2" key="1">
    <citation type="journal article" date="2008" name="Nat. Genet.">
        <title>The Pristionchus pacificus genome provides a unique perspective on nematode lifestyle and parasitism.</title>
        <authorList>
            <person name="Dieterich C."/>
            <person name="Clifton S.W."/>
            <person name="Schuster L.N."/>
            <person name="Chinwalla A."/>
            <person name="Delehaunty K."/>
            <person name="Dinkelacker I."/>
            <person name="Fulton L."/>
            <person name="Fulton R."/>
            <person name="Godfrey J."/>
            <person name="Minx P."/>
            <person name="Mitreva M."/>
            <person name="Roeseler W."/>
            <person name="Tian H."/>
            <person name="Witte H."/>
            <person name="Yang S.P."/>
            <person name="Wilson R.K."/>
            <person name="Sommer R.J."/>
        </authorList>
    </citation>
    <scope>NUCLEOTIDE SEQUENCE [LARGE SCALE GENOMIC DNA]</scope>
    <source>
        <strain evidence="2">PS312</strain>
    </source>
</reference>
<accession>A0A8R1YW96</accession>
<protein>
    <submittedName>
        <fullName evidence="1">Uncharacterized protein</fullName>
    </submittedName>
</protein>
<organism evidence="1 2">
    <name type="scientific">Pristionchus pacificus</name>
    <name type="common">Parasitic nematode worm</name>
    <dbReference type="NCBI Taxonomy" id="54126"/>
    <lineage>
        <taxon>Eukaryota</taxon>
        <taxon>Metazoa</taxon>
        <taxon>Ecdysozoa</taxon>
        <taxon>Nematoda</taxon>
        <taxon>Chromadorea</taxon>
        <taxon>Rhabditida</taxon>
        <taxon>Rhabditina</taxon>
        <taxon>Diplogasteromorpha</taxon>
        <taxon>Diplogasteroidea</taxon>
        <taxon>Neodiplogasteridae</taxon>
        <taxon>Pristionchus</taxon>
    </lineage>
</organism>
<evidence type="ECO:0000313" key="1">
    <source>
        <dbReference type="EnsemblMetazoa" id="PPA38761.1"/>
    </source>
</evidence>
<reference evidence="1" key="2">
    <citation type="submission" date="2022-06" db="UniProtKB">
        <authorList>
            <consortium name="EnsemblMetazoa"/>
        </authorList>
    </citation>
    <scope>IDENTIFICATION</scope>
    <source>
        <strain evidence="1">PS312</strain>
    </source>
</reference>
<accession>A0A2A6CAV2</accession>
<dbReference type="Proteomes" id="UP000005239">
    <property type="component" value="Unassembled WGS sequence"/>
</dbReference>
<keyword evidence="2" id="KW-1185">Reference proteome</keyword>
<evidence type="ECO:0000313" key="2">
    <source>
        <dbReference type="Proteomes" id="UP000005239"/>
    </source>
</evidence>
<dbReference type="EnsemblMetazoa" id="PPA38761.1">
    <property type="protein sequence ID" value="PPA38761.1"/>
    <property type="gene ID" value="WBGene00277130"/>
</dbReference>
<name>A0A2A6CAV2_PRIPA</name>